<dbReference type="SUPFAM" id="SSF50494">
    <property type="entry name" value="Trypsin-like serine proteases"/>
    <property type="match status" value="1"/>
</dbReference>
<dbReference type="EMBL" id="CAXITT010000291">
    <property type="protein sequence ID" value="CAL1538241.1"/>
    <property type="molecule type" value="Genomic_DNA"/>
</dbReference>
<proteinExistence type="predicted"/>
<sequence>MAYTFVNFALTKREQRLCGKCQKLKIACTCQKKDVPKLITSSQEMQYQFLRYCYLEDMSEENVFSTDAIEVQLEYEYNCEKYDQHSEYISLNDFELSHLPDNIRHPTVCVWLRNCAPLVVKLRKYGNATGRVCILPKDLSTTRTCDDTHCRHLNELGRDHQVHGGLGIITNRHVIKTDDDAAVTRVDFFYNEETDPVMTELGCTVHLTNTKLDYSVFSCFVHSRALIEQMMFYDKRRNYAWQCIPREIRVKTKLYAIIISHPHGAAKQISIGDVVRTATKSKGTEEQENVNALRKIYNICESQNTNGLQRFEAYYKHVLKDITIPYTITWYSTATCKGSSGAPVYMGNIVNENGEEINQAHTHRGVDKGEKLNVCFT</sequence>
<comment type="caution">
    <text evidence="1">The sequence shown here is derived from an EMBL/GenBank/DDBJ whole genome shotgun (WGS) entry which is preliminary data.</text>
</comment>
<name>A0AAV2HVV9_LYMST</name>
<dbReference type="InterPro" id="IPR009003">
    <property type="entry name" value="Peptidase_S1_PA"/>
</dbReference>
<organism evidence="1 2">
    <name type="scientific">Lymnaea stagnalis</name>
    <name type="common">Great pond snail</name>
    <name type="synonym">Helix stagnalis</name>
    <dbReference type="NCBI Taxonomy" id="6523"/>
    <lineage>
        <taxon>Eukaryota</taxon>
        <taxon>Metazoa</taxon>
        <taxon>Spiralia</taxon>
        <taxon>Lophotrochozoa</taxon>
        <taxon>Mollusca</taxon>
        <taxon>Gastropoda</taxon>
        <taxon>Heterobranchia</taxon>
        <taxon>Euthyneura</taxon>
        <taxon>Panpulmonata</taxon>
        <taxon>Hygrophila</taxon>
        <taxon>Lymnaeoidea</taxon>
        <taxon>Lymnaeidae</taxon>
        <taxon>Lymnaea</taxon>
    </lineage>
</organism>
<protein>
    <submittedName>
        <fullName evidence="1">Uncharacterized protein</fullName>
    </submittedName>
</protein>
<reference evidence="1 2" key="1">
    <citation type="submission" date="2024-04" db="EMBL/GenBank/DDBJ databases">
        <authorList>
            <consortium name="Genoscope - CEA"/>
            <person name="William W."/>
        </authorList>
    </citation>
    <scope>NUCLEOTIDE SEQUENCE [LARGE SCALE GENOMIC DNA]</scope>
</reference>
<dbReference type="Proteomes" id="UP001497497">
    <property type="component" value="Unassembled WGS sequence"/>
</dbReference>
<evidence type="ECO:0000313" key="2">
    <source>
        <dbReference type="Proteomes" id="UP001497497"/>
    </source>
</evidence>
<keyword evidence="2" id="KW-1185">Reference proteome</keyword>
<accession>A0AAV2HVV9</accession>
<gene>
    <name evidence="1" type="ORF">GSLYS_00012062001</name>
</gene>
<evidence type="ECO:0000313" key="1">
    <source>
        <dbReference type="EMBL" id="CAL1538241.1"/>
    </source>
</evidence>
<dbReference type="AlphaFoldDB" id="A0AAV2HVV9"/>